<gene>
    <name evidence="2" type="ORF">MPL3356_490046</name>
</gene>
<keyword evidence="3" id="KW-1185">Reference proteome</keyword>
<evidence type="ECO:0000256" key="1">
    <source>
        <dbReference type="SAM" id="MobiDB-lite"/>
    </source>
</evidence>
<proteinExistence type="predicted"/>
<feature type="region of interest" description="Disordered" evidence="1">
    <location>
        <begin position="1"/>
        <end position="28"/>
    </location>
</feature>
<dbReference type="EMBL" id="CCMZ01000044">
    <property type="protein sequence ID" value="CDX24991.1"/>
    <property type="molecule type" value="Genomic_DNA"/>
</dbReference>
<evidence type="ECO:0000313" key="2">
    <source>
        <dbReference type="EMBL" id="CDX24991.1"/>
    </source>
</evidence>
<evidence type="ECO:0000313" key="3">
    <source>
        <dbReference type="Proteomes" id="UP000045285"/>
    </source>
</evidence>
<sequence length="95" mass="9659">MIGPMIAASAGANPRRRSDRSVTAGDEDAGAWDLSIGPTLSTAGRVRLGVLTRAGDKSLRSVLVAGLPRSSGISDAAAAPSHPGWWAYSSASRLA</sequence>
<feature type="region of interest" description="Disordered" evidence="1">
    <location>
        <begin position="72"/>
        <end position="95"/>
    </location>
</feature>
<protein>
    <submittedName>
        <fullName evidence="2">Uncharacterized protein</fullName>
    </submittedName>
</protein>
<name>A0A090E5X7_MESPL</name>
<dbReference type="Proteomes" id="UP000045285">
    <property type="component" value="Unassembled WGS sequence"/>
</dbReference>
<dbReference type="AlphaFoldDB" id="A0A090E5X7"/>
<accession>A0A090E5X7</accession>
<organism evidence="2 3">
    <name type="scientific">Mesorhizobium plurifarium</name>
    <dbReference type="NCBI Taxonomy" id="69974"/>
    <lineage>
        <taxon>Bacteria</taxon>
        <taxon>Pseudomonadati</taxon>
        <taxon>Pseudomonadota</taxon>
        <taxon>Alphaproteobacteria</taxon>
        <taxon>Hyphomicrobiales</taxon>
        <taxon>Phyllobacteriaceae</taxon>
        <taxon>Mesorhizobium</taxon>
    </lineage>
</organism>
<reference evidence="3" key="1">
    <citation type="submission" date="2014-08" db="EMBL/GenBank/DDBJ databases">
        <authorList>
            <person name="Moulin L."/>
        </authorList>
    </citation>
    <scope>NUCLEOTIDE SEQUENCE [LARGE SCALE GENOMIC DNA]</scope>
</reference>